<accession>A0A4C1T288</accession>
<evidence type="ECO:0000256" key="1">
    <source>
        <dbReference type="SAM" id="MobiDB-lite"/>
    </source>
</evidence>
<dbReference type="EMBL" id="BGZK01000027">
    <property type="protein sequence ID" value="GBP07660.1"/>
    <property type="molecule type" value="Genomic_DNA"/>
</dbReference>
<gene>
    <name evidence="2" type="ORF">EVAR_2779_1</name>
</gene>
<reference evidence="2 3" key="1">
    <citation type="journal article" date="2019" name="Commun. Biol.">
        <title>The bagworm genome reveals a unique fibroin gene that provides high tensile strength.</title>
        <authorList>
            <person name="Kono N."/>
            <person name="Nakamura H."/>
            <person name="Ohtoshi R."/>
            <person name="Tomita M."/>
            <person name="Numata K."/>
            <person name="Arakawa K."/>
        </authorList>
    </citation>
    <scope>NUCLEOTIDE SEQUENCE [LARGE SCALE GENOMIC DNA]</scope>
</reference>
<feature type="region of interest" description="Disordered" evidence="1">
    <location>
        <begin position="166"/>
        <end position="212"/>
    </location>
</feature>
<comment type="caution">
    <text evidence="2">The sequence shown here is derived from an EMBL/GenBank/DDBJ whole genome shotgun (WGS) entry which is preliminary data.</text>
</comment>
<evidence type="ECO:0000313" key="3">
    <source>
        <dbReference type="Proteomes" id="UP000299102"/>
    </source>
</evidence>
<proteinExistence type="predicted"/>
<dbReference type="AlphaFoldDB" id="A0A4C1T288"/>
<feature type="compositionally biased region" description="Low complexity" evidence="1">
    <location>
        <begin position="198"/>
        <end position="207"/>
    </location>
</feature>
<name>A0A4C1T288_EUMVA</name>
<sequence length="229" mass="25330">MRCSVVGGRGAASLVSRRICSISGGGDRNSRRPPPPLPAWERRAATARALIPILELCISYDKLKEFFANCKRCGTRVRVGVVPVLYAGVRRRDLRPQSRRRHCSTGPPVAPCYERFPIPLRLERCRLLPFTTAFNKPFRVDERSARRDAALVEWRSSSGNILHMIRGGGRAKGKGRGRSSAVVPTSGIQIRRRDEAQGGTPAAPGRRGPSDTIATTERFFTYYSPLCAI</sequence>
<keyword evidence="3" id="KW-1185">Reference proteome</keyword>
<evidence type="ECO:0000313" key="2">
    <source>
        <dbReference type="EMBL" id="GBP07660.1"/>
    </source>
</evidence>
<dbReference type="Proteomes" id="UP000299102">
    <property type="component" value="Unassembled WGS sequence"/>
</dbReference>
<organism evidence="2 3">
    <name type="scientific">Eumeta variegata</name>
    <name type="common">Bagworm moth</name>
    <name type="synonym">Eumeta japonica</name>
    <dbReference type="NCBI Taxonomy" id="151549"/>
    <lineage>
        <taxon>Eukaryota</taxon>
        <taxon>Metazoa</taxon>
        <taxon>Ecdysozoa</taxon>
        <taxon>Arthropoda</taxon>
        <taxon>Hexapoda</taxon>
        <taxon>Insecta</taxon>
        <taxon>Pterygota</taxon>
        <taxon>Neoptera</taxon>
        <taxon>Endopterygota</taxon>
        <taxon>Lepidoptera</taxon>
        <taxon>Glossata</taxon>
        <taxon>Ditrysia</taxon>
        <taxon>Tineoidea</taxon>
        <taxon>Psychidae</taxon>
        <taxon>Oiketicinae</taxon>
        <taxon>Eumeta</taxon>
    </lineage>
</organism>
<protein>
    <submittedName>
        <fullName evidence="2">Uncharacterized protein</fullName>
    </submittedName>
</protein>